<feature type="transmembrane region" description="Helical" evidence="1">
    <location>
        <begin position="172"/>
        <end position="195"/>
    </location>
</feature>
<keyword evidence="1" id="KW-1133">Transmembrane helix</keyword>
<evidence type="ECO:0000259" key="2">
    <source>
        <dbReference type="Pfam" id="PF19053"/>
    </source>
</evidence>
<comment type="caution">
    <text evidence="3">The sequence shown here is derived from an EMBL/GenBank/DDBJ whole genome shotgun (WGS) entry which is preliminary data.</text>
</comment>
<accession>A0ABU5Y486</accession>
<feature type="transmembrane region" description="Helical" evidence="1">
    <location>
        <begin position="289"/>
        <end position="306"/>
    </location>
</feature>
<keyword evidence="1" id="KW-0472">Membrane</keyword>
<organism evidence="3 4">
    <name type="scientific">[Mycobacterium] nativiensis</name>
    <dbReference type="NCBI Taxonomy" id="2855503"/>
    <lineage>
        <taxon>Bacteria</taxon>
        <taxon>Bacillati</taxon>
        <taxon>Actinomycetota</taxon>
        <taxon>Actinomycetes</taxon>
        <taxon>Mycobacteriales</taxon>
        <taxon>Mycobacteriaceae</taxon>
        <taxon>Mycolicibacter</taxon>
    </lineage>
</organism>
<evidence type="ECO:0000313" key="3">
    <source>
        <dbReference type="EMBL" id="MEB3034491.1"/>
    </source>
</evidence>
<sequence length="373" mass="35896">MAAADSGLRRVAVHSDAGHADLALPAGVPVAALIASVVDLLPRPPGQPLRPYRLGRPGRTPLDGSKTLAQHGIRDGAVLVLTRAELTVPEPRFDDAAEQLAATVRAATCPWTPSARRLAAALTASGMAGVAGLVAVPGGPGAPNVLLAIAAAGTVTSLTVPSSGCSGAVRTMLCCLGGLAVLTAVAGMACAVTGISARAVGVAAGVVAVGVARVAGRVAVVVCGPGGEAHDLLTGLVAGSAATVVLGAAGIAVGEPVPGVPRSVGVVFVAAAGAALVLRARSHTDGRQIAALLAGGVAAIGIAVLSVDSGPWPAVVAVTLAGTAVVAGFATPSVPPPARRGAEVLESLTLGALVPLACWVGGVYGVARGLGLG</sequence>
<evidence type="ECO:0000256" key="1">
    <source>
        <dbReference type="SAM" id="Phobius"/>
    </source>
</evidence>
<dbReference type="Proteomes" id="UP001298593">
    <property type="component" value="Unassembled WGS sequence"/>
</dbReference>
<dbReference type="Gene3D" id="3.10.20.90">
    <property type="entry name" value="Phosphatidylinositol 3-kinase Catalytic Subunit, Chain A, domain 1"/>
    <property type="match status" value="1"/>
</dbReference>
<dbReference type="InterPro" id="IPR044049">
    <property type="entry name" value="EccD_transm"/>
</dbReference>
<gene>
    <name evidence="3" type="ORF">KV113_23390</name>
</gene>
<dbReference type="Pfam" id="PF08817">
    <property type="entry name" value="YukD"/>
    <property type="match status" value="1"/>
</dbReference>
<feature type="transmembrane region" description="Helical" evidence="1">
    <location>
        <begin position="312"/>
        <end position="332"/>
    </location>
</feature>
<feature type="transmembrane region" description="Helical" evidence="1">
    <location>
        <begin position="259"/>
        <end position="277"/>
    </location>
</feature>
<proteinExistence type="predicted"/>
<reference evidence="3 4" key="1">
    <citation type="submission" date="2023-12" db="EMBL/GenBank/DDBJ databases">
        <title>Description of new species of Mycobacterium terrae complex isolated from sewage at the Sao Paulo Zoological Park Foundation in Brazil.</title>
        <authorList>
            <person name="Romagnoli C.L."/>
            <person name="Conceicao E.C."/>
            <person name="Machado E."/>
            <person name="Barreto L.B.P.F."/>
            <person name="Sharma A."/>
            <person name="Silva N.M."/>
            <person name="Marques L.E."/>
            <person name="Juliana M.A."/>
            <person name="Lourenco M.C.S."/>
            <person name="Digiampietri L.A."/>
            <person name="Suffys P.N."/>
            <person name="Viana-Niero C."/>
        </authorList>
    </citation>
    <scope>NUCLEOTIDE SEQUENCE [LARGE SCALE GENOMIC DNA]</scope>
    <source>
        <strain evidence="3 4">MYC340</strain>
    </source>
</reference>
<feature type="transmembrane region" description="Helical" evidence="1">
    <location>
        <begin position="201"/>
        <end position="220"/>
    </location>
</feature>
<evidence type="ECO:0000313" key="4">
    <source>
        <dbReference type="Proteomes" id="UP001298593"/>
    </source>
</evidence>
<dbReference type="InterPro" id="IPR024962">
    <property type="entry name" value="YukD-like"/>
</dbReference>
<dbReference type="RefSeq" id="WP_224973034.1">
    <property type="nucleotide sequence ID" value="NZ_JAYJJU010000033.1"/>
</dbReference>
<keyword evidence="4" id="KW-1185">Reference proteome</keyword>
<name>A0ABU5Y486_9MYCO</name>
<protein>
    <submittedName>
        <fullName evidence="3">EsaB/YukD family protein</fullName>
    </submittedName>
</protein>
<feature type="transmembrane region" description="Helical" evidence="1">
    <location>
        <begin position="344"/>
        <end position="367"/>
    </location>
</feature>
<feature type="transmembrane region" description="Helical" evidence="1">
    <location>
        <begin position="232"/>
        <end position="253"/>
    </location>
</feature>
<feature type="transmembrane region" description="Helical" evidence="1">
    <location>
        <begin position="142"/>
        <end position="160"/>
    </location>
</feature>
<dbReference type="Pfam" id="PF19053">
    <property type="entry name" value="EccD"/>
    <property type="match status" value="1"/>
</dbReference>
<keyword evidence="1" id="KW-0812">Transmembrane</keyword>
<feature type="domain" description="EccD-like transmembrane" evidence="2">
    <location>
        <begin position="228"/>
        <end position="370"/>
    </location>
</feature>
<dbReference type="EMBL" id="JAYJJU010000033">
    <property type="protein sequence ID" value="MEB3034491.1"/>
    <property type="molecule type" value="Genomic_DNA"/>
</dbReference>
<feature type="transmembrane region" description="Helical" evidence="1">
    <location>
        <begin position="118"/>
        <end position="136"/>
    </location>
</feature>